<dbReference type="AlphaFoldDB" id="A0A0C9X004"/>
<feature type="non-terminal residue" evidence="1">
    <location>
        <position position="1"/>
    </location>
</feature>
<keyword evidence="2" id="KW-1185">Reference proteome</keyword>
<sequence>PSASLEHSNASIQKDERRYSFTQYTSGGTFRWVDYSFQKADDYFAGLSEEEQRAAKNEGRDRLAFGLSLFSTIDELIQ</sequence>
<dbReference type="STRING" id="1095629.A0A0C9X004"/>
<protein>
    <submittedName>
        <fullName evidence="1">Uncharacterized protein</fullName>
    </submittedName>
</protein>
<accession>A0A0C9X004</accession>
<reference evidence="1 2" key="1">
    <citation type="submission" date="2014-04" db="EMBL/GenBank/DDBJ databases">
        <authorList>
            <consortium name="DOE Joint Genome Institute"/>
            <person name="Kuo A."/>
            <person name="Kohler A."/>
            <person name="Nagy L.G."/>
            <person name="Floudas D."/>
            <person name="Copeland A."/>
            <person name="Barry K.W."/>
            <person name="Cichocki N."/>
            <person name="Veneault-Fourrey C."/>
            <person name="LaButti K."/>
            <person name="Lindquist E.A."/>
            <person name="Lipzen A."/>
            <person name="Lundell T."/>
            <person name="Morin E."/>
            <person name="Murat C."/>
            <person name="Sun H."/>
            <person name="Tunlid A."/>
            <person name="Henrissat B."/>
            <person name="Grigoriev I.V."/>
            <person name="Hibbett D.S."/>
            <person name="Martin F."/>
            <person name="Nordberg H.P."/>
            <person name="Cantor M.N."/>
            <person name="Hua S.X."/>
        </authorList>
    </citation>
    <scope>NUCLEOTIDE SEQUENCE [LARGE SCALE GENOMIC DNA]</scope>
    <source>
        <strain evidence="1 2">LaAM-08-1</strain>
    </source>
</reference>
<organism evidence="1 2">
    <name type="scientific">Laccaria amethystina LaAM-08-1</name>
    <dbReference type="NCBI Taxonomy" id="1095629"/>
    <lineage>
        <taxon>Eukaryota</taxon>
        <taxon>Fungi</taxon>
        <taxon>Dikarya</taxon>
        <taxon>Basidiomycota</taxon>
        <taxon>Agaricomycotina</taxon>
        <taxon>Agaricomycetes</taxon>
        <taxon>Agaricomycetidae</taxon>
        <taxon>Agaricales</taxon>
        <taxon>Agaricineae</taxon>
        <taxon>Hydnangiaceae</taxon>
        <taxon>Laccaria</taxon>
    </lineage>
</organism>
<proteinExistence type="predicted"/>
<dbReference type="OrthoDB" id="3202607at2759"/>
<name>A0A0C9X004_9AGAR</name>
<reference evidence="2" key="2">
    <citation type="submission" date="2015-01" db="EMBL/GenBank/DDBJ databases">
        <title>Evolutionary Origins and Diversification of the Mycorrhizal Mutualists.</title>
        <authorList>
            <consortium name="DOE Joint Genome Institute"/>
            <consortium name="Mycorrhizal Genomics Consortium"/>
            <person name="Kohler A."/>
            <person name="Kuo A."/>
            <person name="Nagy L.G."/>
            <person name="Floudas D."/>
            <person name="Copeland A."/>
            <person name="Barry K.W."/>
            <person name="Cichocki N."/>
            <person name="Veneault-Fourrey C."/>
            <person name="LaButti K."/>
            <person name="Lindquist E.A."/>
            <person name="Lipzen A."/>
            <person name="Lundell T."/>
            <person name="Morin E."/>
            <person name="Murat C."/>
            <person name="Riley R."/>
            <person name="Ohm R."/>
            <person name="Sun H."/>
            <person name="Tunlid A."/>
            <person name="Henrissat B."/>
            <person name="Grigoriev I.V."/>
            <person name="Hibbett D.S."/>
            <person name="Martin F."/>
        </authorList>
    </citation>
    <scope>NUCLEOTIDE SEQUENCE [LARGE SCALE GENOMIC DNA]</scope>
    <source>
        <strain evidence="2">LaAM-08-1</strain>
    </source>
</reference>
<dbReference type="HOGENOM" id="CLU_175721_0_0_1"/>
<evidence type="ECO:0000313" key="2">
    <source>
        <dbReference type="Proteomes" id="UP000054477"/>
    </source>
</evidence>
<evidence type="ECO:0000313" key="1">
    <source>
        <dbReference type="EMBL" id="KIJ89932.1"/>
    </source>
</evidence>
<dbReference type="EMBL" id="KN839356">
    <property type="protein sequence ID" value="KIJ89932.1"/>
    <property type="molecule type" value="Genomic_DNA"/>
</dbReference>
<dbReference type="Proteomes" id="UP000054477">
    <property type="component" value="Unassembled WGS sequence"/>
</dbReference>
<gene>
    <name evidence="1" type="ORF">K443DRAFT_117325</name>
</gene>